<accession>A0ABD5QV45</accession>
<dbReference type="InterPro" id="IPR058307">
    <property type="entry name" value="DUF7994"/>
</dbReference>
<keyword evidence="2" id="KW-1133">Transmembrane helix</keyword>
<feature type="transmembrane region" description="Helical" evidence="2">
    <location>
        <begin position="94"/>
        <end position="112"/>
    </location>
</feature>
<keyword evidence="2" id="KW-0812">Transmembrane</keyword>
<feature type="transmembrane region" description="Helical" evidence="2">
    <location>
        <begin position="30"/>
        <end position="50"/>
    </location>
</feature>
<comment type="caution">
    <text evidence="3">The sequence shown here is derived from an EMBL/GenBank/DDBJ whole genome shotgun (WGS) entry which is preliminary data.</text>
</comment>
<evidence type="ECO:0000313" key="3">
    <source>
        <dbReference type="EMBL" id="MFC5135959.1"/>
    </source>
</evidence>
<keyword evidence="4" id="KW-1185">Reference proteome</keyword>
<gene>
    <name evidence="3" type="ORF">ACFPJA_14690</name>
</gene>
<dbReference type="RefSeq" id="WP_122105116.1">
    <property type="nucleotide sequence ID" value="NZ_JBHSKV010000018.1"/>
</dbReference>
<dbReference type="EMBL" id="JBHSKV010000018">
    <property type="protein sequence ID" value="MFC5135959.1"/>
    <property type="molecule type" value="Genomic_DNA"/>
</dbReference>
<protein>
    <submittedName>
        <fullName evidence="3">Uncharacterized protein</fullName>
    </submittedName>
</protein>
<sequence length="135" mass="13316">MPRSRDLLSGVSLVAVAGWFLVTTDAGGDRVALLVAGAGCGFAGVAYLLAGAGSTRSVAGRRLTPDRFRGVAMTALGAAILALGVDGVAGGLDALSAVLLVGGLLAVVAGWLRTTRTGPQTDEPPGGEPRSDGES</sequence>
<feature type="transmembrane region" description="Helical" evidence="2">
    <location>
        <begin position="7"/>
        <end position="24"/>
    </location>
</feature>
<keyword evidence="2" id="KW-0472">Membrane</keyword>
<dbReference type="Pfam" id="PF25957">
    <property type="entry name" value="DUF7994"/>
    <property type="match status" value="1"/>
</dbReference>
<evidence type="ECO:0000313" key="4">
    <source>
        <dbReference type="Proteomes" id="UP001596145"/>
    </source>
</evidence>
<feature type="region of interest" description="Disordered" evidence="1">
    <location>
        <begin position="115"/>
        <end position="135"/>
    </location>
</feature>
<dbReference type="AlphaFoldDB" id="A0ABD5QV45"/>
<feature type="transmembrane region" description="Helical" evidence="2">
    <location>
        <begin position="70"/>
        <end position="88"/>
    </location>
</feature>
<organism evidence="3 4">
    <name type="scientific">Halorubrum glutamatedens</name>
    <dbReference type="NCBI Taxonomy" id="2707018"/>
    <lineage>
        <taxon>Archaea</taxon>
        <taxon>Methanobacteriati</taxon>
        <taxon>Methanobacteriota</taxon>
        <taxon>Stenosarchaea group</taxon>
        <taxon>Halobacteria</taxon>
        <taxon>Halobacteriales</taxon>
        <taxon>Haloferacaceae</taxon>
        <taxon>Halorubrum</taxon>
    </lineage>
</organism>
<proteinExistence type="predicted"/>
<evidence type="ECO:0000256" key="1">
    <source>
        <dbReference type="SAM" id="MobiDB-lite"/>
    </source>
</evidence>
<name>A0ABD5QV45_9EURY</name>
<dbReference type="Proteomes" id="UP001596145">
    <property type="component" value="Unassembled WGS sequence"/>
</dbReference>
<evidence type="ECO:0000256" key="2">
    <source>
        <dbReference type="SAM" id="Phobius"/>
    </source>
</evidence>
<reference evidence="3 4" key="1">
    <citation type="journal article" date="2019" name="Int. J. Syst. Evol. Microbiol.">
        <title>The Global Catalogue of Microorganisms (GCM) 10K type strain sequencing project: providing services to taxonomists for standard genome sequencing and annotation.</title>
        <authorList>
            <consortium name="The Broad Institute Genomics Platform"/>
            <consortium name="The Broad Institute Genome Sequencing Center for Infectious Disease"/>
            <person name="Wu L."/>
            <person name="Ma J."/>
        </authorList>
    </citation>
    <scope>NUCLEOTIDE SEQUENCE [LARGE SCALE GENOMIC DNA]</scope>
    <source>
        <strain evidence="3 4">CGMCC 1.16026</strain>
    </source>
</reference>